<dbReference type="Proteomes" id="UP001212997">
    <property type="component" value="Unassembled WGS sequence"/>
</dbReference>
<evidence type="ECO:0000313" key="2">
    <source>
        <dbReference type="Proteomes" id="UP001212997"/>
    </source>
</evidence>
<protein>
    <recommendedName>
        <fullName evidence="3">F-box domain-containing protein</fullName>
    </recommendedName>
</protein>
<dbReference type="EMBL" id="JANAWD010000150">
    <property type="protein sequence ID" value="KAJ3485520.1"/>
    <property type="molecule type" value="Genomic_DNA"/>
</dbReference>
<dbReference type="Gene3D" id="3.80.10.10">
    <property type="entry name" value="Ribonuclease Inhibitor"/>
    <property type="match status" value="1"/>
</dbReference>
<evidence type="ECO:0000313" key="1">
    <source>
        <dbReference type="EMBL" id="KAJ3485520.1"/>
    </source>
</evidence>
<dbReference type="InterPro" id="IPR032675">
    <property type="entry name" value="LRR_dom_sf"/>
</dbReference>
<sequence length="486" mass="56522">MVGWKDKPFVLVYGDRRDWPRARPLPFPKLSENPHIPVLGFDIVETIAKFMDDSDDVTTFMRVCRVFHRIGSPILFRWRVSLEDMVQLRSFHAFIFSPLQDRSRLLRFLKKLYINISHLTAEHARLLSAVIIQATHLQELMFTEFNAFLKLDPRDAIPSMLALVNLKALCISEVEDEGTQFLKTANYALTALRVHMKKSYEPHALTDVLQFAPTLTSWELMWGISHFEPTDVIFPRLHTLRLRFINDYIPCDEIFRPFPNLKVLVLPGFDDRSIEELEGGHEESMEYLAGLDRPVPRLESLSGDPRIIYHSALYCPADELVLDVTCEERCRIIPEIIRASHPSIIRMDVDISDNPLKYLGPLFIQMDNLTTLKELQLRMLLYDEWKEGDQKVMSAFPAALEPLRIESLSVQFQFPACKEGSTEDWDSFEKVFDQEEWVVDVATEVSTLHQVVFYSTWNRWIFNIDGDGYVVEAEKDSITRWPFCQM</sequence>
<accession>A0AAD5YJN0</accession>
<gene>
    <name evidence="1" type="ORF">NLI96_g4896</name>
</gene>
<reference evidence="1" key="1">
    <citation type="submission" date="2022-07" db="EMBL/GenBank/DDBJ databases">
        <title>Genome Sequence of Physisporinus lineatus.</title>
        <authorList>
            <person name="Buettner E."/>
        </authorList>
    </citation>
    <scope>NUCLEOTIDE SEQUENCE</scope>
    <source>
        <strain evidence="1">VT162</strain>
    </source>
</reference>
<proteinExistence type="predicted"/>
<name>A0AAD5YJN0_9APHY</name>
<organism evidence="1 2">
    <name type="scientific">Meripilus lineatus</name>
    <dbReference type="NCBI Taxonomy" id="2056292"/>
    <lineage>
        <taxon>Eukaryota</taxon>
        <taxon>Fungi</taxon>
        <taxon>Dikarya</taxon>
        <taxon>Basidiomycota</taxon>
        <taxon>Agaricomycotina</taxon>
        <taxon>Agaricomycetes</taxon>
        <taxon>Polyporales</taxon>
        <taxon>Meripilaceae</taxon>
        <taxon>Meripilus</taxon>
    </lineage>
</organism>
<comment type="caution">
    <text evidence="1">The sequence shown here is derived from an EMBL/GenBank/DDBJ whole genome shotgun (WGS) entry which is preliminary data.</text>
</comment>
<evidence type="ECO:0008006" key="3">
    <source>
        <dbReference type="Google" id="ProtNLM"/>
    </source>
</evidence>
<dbReference type="SUPFAM" id="SSF52047">
    <property type="entry name" value="RNI-like"/>
    <property type="match status" value="1"/>
</dbReference>
<dbReference type="AlphaFoldDB" id="A0AAD5YJN0"/>
<keyword evidence="2" id="KW-1185">Reference proteome</keyword>